<evidence type="ECO:0000313" key="12">
    <source>
        <dbReference type="Proteomes" id="UP001054945"/>
    </source>
</evidence>
<dbReference type="AlphaFoldDB" id="A0AAV4MMN9"/>
<evidence type="ECO:0000256" key="5">
    <source>
        <dbReference type="ARBA" id="ARBA00022833"/>
    </source>
</evidence>
<dbReference type="PANTHER" id="PTHR24394:SF48">
    <property type="entry name" value="ZINC FINGER PROTEIN 771"/>
    <property type="match status" value="1"/>
</dbReference>
<dbReference type="GO" id="GO:0005634">
    <property type="term" value="C:nucleus"/>
    <property type="evidence" value="ECO:0007669"/>
    <property type="project" value="UniProtKB-SubCell"/>
</dbReference>
<comment type="caution">
    <text evidence="11">The sequence shown here is derived from an EMBL/GenBank/DDBJ whole genome shotgun (WGS) entry which is preliminary data.</text>
</comment>
<name>A0AAV4MMN9_CAEEX</name>
<dbReference type="FunFam" id="3.30.160.60:FF:000145">
    <property type="entry name" value="Zinc finger protein 574"/>
    <property type="match status" value="1"/>
</dbReference>
<evidence type="ECO:0000256" key="1">
    <source>
        <dbReference type="ARBA" id="ARBA00004123"/>
    </source>
</evidence>
<dbReference type="Gene3D" id="3.30.160.60">
    <property type="entry name" value="Classic Zinc Finger"/>
    <property type="match status" value="3"/>
</dbReference>
<dbReference type="SUPFAM" id="SSF57667">
    <property type="entry name" value="beta-beta-alpha zinc fingers"/>
    <property type="match status" value="1"/>
</dbReference>
<dbReference type="GO" id="GO:0008270">
    <property type="term" value="F:zinc ion binding"/>
    <property type="evidence" value="ECO:0007669"/>
    <property type="project" value="UniProtKB-KW"/>
</dbReference>
<dbReference type="PANTHER" id="PTHR24394">
    <property type="entry name" value="ZINC FINGER PROTEIN"/>
    <property type="match status" value="1"/>
</dbReference>
<dbReference type="InterPro" id="IPR013087">
    <property type="entry name" value="Znf_C2H2_type"/>
</dbReference>
<evidence type="ECO:0000259" key="10">
    <source>
        <dbReference type="PROSITE" id="PS50157"/>
    </source>
</evidence>
<gene>
    <name evidence="11" type="primary">ZNF431_0</name>
    <name evidence="11" type="ORF">CEXT_525281</name>
</gene>
<feature type="domain" description="C2H2-type" evidence="10">
    <location>
        <begin position="90"/>
        <end position="117"/>
    </location>
</feature>
<dbReference type="InterPro" id="IPR036236">
    <property type="entry name" value="Znf_C2H2_sf"/>
</dbReference>
<evidence type="ECO:0000256" key="9">
    <source>
        <dbReference type="PROSITE-ProRule" id="PRU00042"/>
    </source>
</evidence>
<dbReference type="SMART" id="SM00355">
    <property type="entry name" value="ZnF_C2H2"/>
    <property type="match status" value="3"/>
</dbReference>
<evidence type="ECO:0000256" key="6">
    <source>
        <dbReference type="ARBA" id="ARBA00023015"/>
    </source>
</evidence>
<organism evidence="11 12">
    <name type="scientific">Caerostris extrusa</name>
    <name type="common">Bark spider</name>
    <name type="synonym">Caerostris bankana</name>
    <dbReference type="NCBI Taxonomy" id="172846"/>
    <lineage>
        <taxon>Eukaryota</taxon>
        <taxon>Metazoa</taxon>
        <taxon>Ecdysozoa</taxon>
        <taxon>Arthropoda</taxon>
        <taxon>Chelicerata</taxon>
        <taxon>Arachnida</taxon>
        <taxon>Araneae</taxon>
        <taxon>Araneomorphae</taxon>
        <taxon>Entelegynae</taxon>
        <taxon>Araneoidea</taxon>
        <taxon>Araneidae</taxon>
        <taxon>Caerostris</taxon>
    </lineage>
</organism>
<evidence type="ECO:0000256" key="7">
    <source>
        <dbReference type="ARBA" id="ARBA00023163"/>
    </source>
</evidence>
<feature type="domain" description="C2H2-type" evidence="10">
    <location>
        <begin position="118"/>
        <end position="140"/>
    </location>
</feature>
<evidence type="ECO:0000313" key="11">
    <source>
        <dbReference type="EMBL" id="GIX73659.1"/>
    </source>
</evidence>
<accession>A0AAV4MMN9</accession>
<dbReference type="Proteomes" id="UP001054945">
    <property type="component" value="Unassembled WGS sequence"/>
</dbReference>
<dbReference type="FunFam" id="3.30.160.60:FF:000100">
    <property type="entry name" value="Zinc finger 45-like"/>
    <property type="match status" value="1"/>
</dbReference>
<keyword evidence="3" id="KW-0677">Repeat</keyword>
<keyword evidence="8" id="KW-0539">Nucleus</keyword>
<keyword evidence="5" id="KW-0862">Zinc</keyword>
<sequence length="164" mass="19623">MSMEREFSPEIHKCLVCDEKFEQKDVLKIHLLNHTFKMENFQLDSSKSFTDANFEDCQNLIFSEEDNLLLDEFNLDIERNKYAVKFKEIHVCSICGKEFRRKDHLQKHFIIHSGKRPFVCLVCGKDFARKDRFKDHCVIHLCNGWSCYFCGKCFLKDAFFENMR</sequence>
<dbReference type="EMBL" id="BPLR01002437">
    <property type="protein sequence ID" value="GIX73659.1"/>
    <property type="molecule type" value="Genomic_DNA"/>
</dbReference>
<evidence type="ECO:0000256" key="3">
    <source>
        <dbReference type="ARBA" id="ARBA00022737"/>
    </source>
</evidence>
<dbReference type="PROSITE" id="PS50157">
    <property type="entry name" value="ZINC_FINGER_C2H2_2"/>
    <property type="match status" value="3"/>
</dbReference>
<protein>
    <submittedName>
        <fullName evidence="11">Zinc finger protein 431</fullName>
    </submittedName>
</protein>
<evidence type="ECO:0000256" key="2">
    <source>
        <dbReference type="ARBA" id="ARBA00022723"/>
    </source>
</evidence>
<proteinExistence type="predicted"/>
<evidence type="ECO:0000256" key="8">
    <source>
        <dbReference type="ARBA" id="ARBA00023242"/>
    </source>
</evidence>
<comment type="subcellular location">
    <subcellularLocation>
        <location evidence="1">Nucleus</location>
    </subcellularLocation>
</comment>
<dbReference type="Pfam" id="PF00096">
    <property type="entry name" value="zf-C2H2"/>
    <property type="match status" value="2"/>
</dbReference>
<keyword evidence="2" id="KW-0479">Metal-binding</keyword>
<dbReference type="GO" id="GO:0000981">
    <property type="term" value="F:DNA-binding transcription factor activity, RNA polymerase II-specific"/>
    <property type="evidence" value="ECO:0007669"/>
    <property type="project" value="TreeGrafter"/>
</dbReference>
<keyword evidence="12" id="KW-1185">Reference proteome</keyword>
<reference evidence="11 12" key="1">
    <citation type="submission" date="2021-06" db="EMBL/GenBank/DDBJ databases">
        <title>Caerostris extrusa draft genome.</title>
        <authorList>
            <person name="Kono N."/>
            <person name="Arakawa K."/>
        </authorList>
    </citation>
    <scope>NUCLEOTIDE SEQUENCE [LARGE SCALE GENOMIC DNA]</scope>
</reference>
<keyword evidence="7" id="KW-0804">Transcription</keyword>
<evidence type="ECO:0000256" key="4">
    <source>
        <dbReference type="ARBA" id="ARBA00022771"/>
    </source>
</evidence>
<dbReference type="GO" id="GO:0003677">
    <property type="term" value="F:DNA binding"/>
    <property type="evidence" value="ECO:0007669"/>
    <property type="project" value="UniProtKB-KW"/>
</dbReference>
<keyword evidence="4 9" id="KW-0863">Zinc-finger</keyword>
<dbReference type="PROSITE" id="PS00028">
    <property type="entry name" value="ZINC_FINGER_C2H2_1"/>
    <property type="match status" value="3"/>
</dbReference>
<keyword evidence="6" id="KW-0805">Transcription regulation</keyword>
<feature type="domain" description="C2H2-type" evidence="10">
    <location>
        <begin position="12"/>
        <end position="39"/>
    </location>
</feature>